<dbReference type="OMA" id="PHEKVFP"/>
<keyword evidence="3" id="KW-1185">Reference proteome</keyword>
<evidence type="ECO:0000313" key="2">
    <source>
        <dbReference type="EMBL" id="CCX29826.1"/>
    </source>
</evidence>
<reference evidence="2 3" key="1">
    <citation type="journal article" date="2013" name="PLoS Genet.">
        <title>The genome and development-dependent transcriptomes of Pyronema confluens: a window into fungal evolution.</title>
        <authorList>
            <person name="Traeger S."/>
            <person name="Altegoer F."/>
            <person name="Freitag M."/>
            <person name="Gabaldon T."/>
            <person name="Kempken F."/>
            <person name="Kumar A."/>
            <person name="Marcet-Houben M."/>
            <person name="Poggeler S."/>
            <person name="Stajich J.E."/>
            <person name="Nowrousian M."/>
        </authorList>
    </citation>
    <scope>NUCLEOTIDE SEQUENCE [LARGE SCALE GENOMIC DNA]</scope>
    <source>
        <strain evidence="3">CBS 100304</strain>
        <tissue evidence="2">Vegetative mycelium</tissue>
    </source>
</reference>
<protein>
    <submittedName>
        <fullName evidence="2">Similar to Uncharacterized protein YDR132C acc. no. Q03900</fullName>
    </submittedName>
</protein>
<dbReference type="EMBL" id="HF935358">
    <property type="protein sequence ID" value="CCX29826.1"/>
    <property type="molecule type" value="Genomic_DNA"/>
</dbReference>
<dbReference type="SUPFAM" id="SSF54695">
    <property type="entry name" value="POZ domain"/>
    <property type="match status" value="1"/>
</dbReference>
<dbReference type="OrthoDB" id="2414723at2759"/>
<sequence>MATKQEMNSTPTDEPRPSGNTWFPDIPRILPHEKVYPIQIGSELFRLSGASISAPSYFSQFFQRQLSTSEEGAPLRTLYIDRDPSTFRDIARHLQGYHIAPRDGPHFVRLFADAQFYSLPKLISQLFASEIYISIGGAHFQINRDLFSSPGNSPNYFTLGFAVFFSNPSEIFPGLNREGLLRPPSILPPEVPNRSAKVFAELIELLRGYPVKIRDETHRQELLRDCRYFHFKGLEQRLIPADISYNPVRRRQEMVLRLEDIKPSGVAFAAETSASLLLQQALNQQNQQAAQEQQFQQSLSPNYGQQTQHQAQQFQAMSPPPAVPQQMGYITYTRPFIDELARELIIELSSGETCKLHLDSHLAEFSGQANLRIHALLSVISNKLQLPNENLGLKMLGAGLAATPPSEGGRKSALSEEKVKIEIGSDAAVILDGEDWEGDFGRSGGGFGGNSGIAAAFGGGIKDGHFGLGELGLDRKRKRVDDGGESGIWYVKRAQWRIRIQPREGGLEAVLCAVKIEAVTGERGRNKRRGFLV</sequence>
<dbReference type="PANTHER" id="PTHR31758">
    <property type="entry name" value="BTB/POZ DOMAIN-CONTAINING PROTEIN YLR108C"/>
    <property type="match status" value="1"/>
</dbReference>
<dbReference type="Proteomes" id="UP000018144">
    <property type="component" value="Unassembled WGS sequence"/>
</dbReference>
<dbReference type="Gene3D" id="3.30.710.10">
    <property type="entry name" value="Potassium Channel Kv1.1, Chain A"/>
    <property type="match status" value="2"/>
</dbReference>
<evidence type="ECO:0000313" key="3">
    <source>
        <dbReference type="Proteomes" id="UP000018144"/>
    </source>
</evidence>
<dbReference type="eggNOG" id="ENOG502QRM9">
    <property type="taxonomic scope" value="Eukaryota"/>
</dbReference>
<accession>U4LRC4</accession>
<organism evidence="2 3">
    <name type="scientific">Pyronema omphalodes (strain CBS 100304)</name>
    <name type="common">Pyronema confluens</name>
    <dbReference type="NCBI Taxonomy" id="1076935"/>
    <lineage>
        <taxon>Eukaryota</taxon>
        <taxon>Fungi</taxon>
        <taxon>Dikarya</taxon>
        <taxon>Ascomycota</taxon>
        <taxon>Pezizomycotina</taxon>
        <taxon>Pezizomycetes</taxon>
        <taxon>Pezizales</taxon>
        <taxon>Pyronemataceae</taxon>
        <taxon>Pyronema</taxon>
    </lineage>
</organism>
<proteinExistence type="predicted"/>
<dbReference type="STRING" id="1076935.U4LRC4"/>
<dbReference type="AlphaFoldDB" id="U4LRC4"/>
<evidence type="ECO:0000256" key="1">
    <source>
        <dbReference type="SAM" id="MobiDB-lite"/>
    </source>
</evidence>
<gene>
    <name evidence="2" type="ORF">PCON_07232</name>
</gene>
<name>U4LRC4_PYROM</name>
<feature type="compositionally biased region" description="Polar residues" evidence="1">
    <location>
        <begin position="1"/>
        <end position="12"/>
    </location>
</feature>
<dbReference type="PANTHER" id="PTHR31758:SF2">
    <property type="entry name" value="BTB_POZ DOMAIN-CONTAINING PROTEIN YLR108C"/>
    <property type="match status" value="1"/>
</dbReference>
<feature type="region of interest" description="Disordered" evidence="1">
    <location>
        <begin position="1"/>
        <end position="22"/>
    </location>
</feature>
<dbReference type="InterPro" id="IPR011333">
    <property type="entry name" value="SKP1/BTB/POZ_sf"/>
</dbReference>